<keyword evidence="2" id="KW-0347">Helicase</keyword>
<dbReference type="GO" id="GO:0004386">
    <property type="term" value="F:helicase activity"/>
    <property type="evidence" value="ECO:0007669"/>
    <property type="project" value="UniProtKB-KW"/>
</dbReference>
<gene>
    <name evidence="2" type="ORF">ACFQS9_09415</name>
</gene>
<proteinExistence type="predicted"/>
<evidence type="ECO:0000313" key="2">
    <source>
        <dbReference type="EMBL" id="MFC7448107.1"/>
    </source>
</evidence>
<comment type="caution">
    <text evidence="2">The sequence shown here is derived from an EMBL/GenBank/DDBJ whole genome shotgun (WGS) entry which is preliminary data.</text>
</comment>
<evidence type="ECO:0000259" key="1">
    <source>
        <dbReference type="Pfam" id="PF13625"/>
    </source>
</evidence>
<keyword evidence="3" id="KW-1185">Reference proteome</keyword>
<reference evidence="3" key="1">
    <citation type="journal article" date="2019" name="Int. J. Syst. Evol. Microbiol.">
        <title>The Global Catalogue of Microorganisms (GCM) 10K type strain sequencing project: providing services to taxonomists for standard genome sequencing and annotation.</title>
        <authorList>
            <consortium name="The Broad Institute Genomics Platform"/>
            <consortium name="The Broad Institute Genome Sequencing Center for Infectious Disease"/>
            <person name="Wu L."/>
            <person name="Ma J."/>
        </authorList>
    </citation>
    <scope>NUCLEOTIDE SEQUENCE [LARGE SCALE GENOMIC DNA]</scope>
    <source>
        <strain evidence="3">ICMP 19430</strain>
    </source>
</reference>
<dbReference type="RefSeq" id="WP_378403842.1">
    <property type="nucleotide sequence ID" value="NZ_JBHTCS010000011.1"/>
</dbReference>
<protein>
    <submittedName>
        <fullName evidence="2">Helicase-associated domain-containing protein</fullName>
    </submittedName>
</protein>
<feature type="domain" description="Helicase XPB/Ssl2 N-terminal" evidence="1">
    <location>
        <begin position="487"/>
        <end position="609"/>
    </location>
</feature>
<accession>A0ABW2RW67</accession>
<dbReference type="InterPro" id="IPR032830">
    <property type="entry name" value="XPB/Ssl2_N"/>
</dbReference>
<keyword evidence="2" id="KW-0067">ATP-binding</keyword>
<dbReference type="EMBL" id="JBHTCS010000011">
    <property type="protein sequence ID" value="MFC7448107.1"/>
    <property type="molecule type" value="Genomic_DNA"/>
</dbReference>
<dbReference type="Pfam" id="PF13625">
    <property type="entry name" value="Helicase_C_3"/>
    <property type="match status" value="1"/>
</dbReference>
<dbReference type="PROSITE" id="PS52050">
    <property type="entry name" value="WYL"/>
    <property type="match status" value="1"/>
</dbReference>
<keyword evidence="2" id="KW-0378">Hydrolase</keyword>
<evidence type="ECO:0000313" key="3">
    <source>
        <dbReference type="Proteomes" id="UP001596484"/>
    </source>
</evidence>
<organism evidence="2 3">
    <name type="scientific">Rhodococcus daqingensis</name>
    <dbReference type="NCBI Taxonomy" id="2479363"/>
    <lineage>
        <taxon>Bacteria</taxon>
        <taxon>Bacillati</taxon>
        <taxon>Actinomycetota</taxon>
        <taxon>Actinomycetes</taxon>
        <taxon>Mycobacteriales</taxon>
        <taxon>Nocardiaceae</taxon>
        <taxon>Rhodococcus</taxon>
    </lineage>
</organism>
<sequence length="771" mass="81265">MTDTEGSAPVSPESPHGTAVPESLLTWLTARSDAELAELLRLRPDLAVPPPANLAVLAARAEQRASVLRVADELNVLELTVIGVLSLERGAEVGVRREVLAEALAGRAPVKAVDKALQALRARALIWGSRVLRVVPTGKDAVNWRVDRPQEPMTAAQVIAGLATVGDAERRLLETLATSSPIGRTRDAAPGTPPDRPVQRLLSLGLLTWVDDQTVELPHQVGQALRGETITDPTALTPPPIRTHKQKVGDVNAVAAGEALELIRHCEDLIAALGDQPAPTLKAGGLGVRETRRLAKVAGVEESRVSLLVELLAAAGLIASGAPEPPPAADTGDDYWAPTVAADAWLNTTTAQRWYTLARGWLEMPRRPWVIGLRDPNDKAIAALSEEVRASGAPRDRRFVLELLGELAAGQGATTSELAALVAWRRPRWSGRFGASAVEHTLAEAAAVGLIGRGALASPGRGLLHGATPEAVVAEMTASLPEPLDYVLVQADLTVMAPGPLVPELQEQITLVADIESAGAATMYRIREDSVRRALDAGKSASELHALFDKRSKTPVPQALTYLIDDVARRHGQLRAGVASAFIRCEDPALLAEVLASAVAEQLALRALAPTVAISQAPLSEVLEQLRSAGFAPAGEDSSGAIVDLRPRGGRVPRRRTRPALRMPAVPTDDQLGSLVGQLRAGQRAATAPRGQGVRSDGSRAGGAATMALLQLAAKVRRSVAIGYVDAQGVATERVVDPISVGGGQLDALDPDTGAVRRFTLHRITSVNLLD</sequence>
<name>A0ABW2RW67_9NOCA</name>
<keyword evidence="2" id="KW-0547">Nucleotide-binding</keyword>
<dbReference type="Proteomes" id="UP001596484">
    <property type="component" value="Unassembled WGS sequence"/>
</dbReference>